<proteinExistence type="inferred from homology"/>
<evidence type="ECO:0000256" key="9">
    <source>
        <dbReference type="ARBA" id="ARBA00023136"/>
    </source>
</evidence>
<comment type="caution">
    <text evidence="14">Lacks conserved residue(s) required for the propagation of feature annotation.</text>
</comment>
<comment type="subcellular location">
    <subcellularLocation>
        <location evidence="1 14">Cell membrane</location>
        <topology evidence="1 14">Multi-pass membrane protein</topology>
    </subcellularLocation>
</comment>
<dbReference type="PANTHER" id="PTHR24372:SF1">
    <property type="entry name" value="LUTROPIN-CHORIOGONADOTROPIC HORMONE RECEPTOR"/>
    <property type="match status" value="1"/>
</dbReference>
<evidence type="ECO:0000256" key="1">
    <source>
        <dbReference type="ARBA" id="ARBA00004651"/>
    </source>
</evidence>
<dbReference type="Gene3D" id="1.20.1070.10">
    <property type="entry name" value="Rhodopsin 7-helix transmembrane proteins"/>
    <property type="match status" value="1"/>
</dbReference>
<dbReference type="InterPro" id="IPR000276">
    <property type="entry name" value="GPCR_Rhodpsn"/>
</dbReference>
<name>A0AA47NPX4_MERPO</name>
<evidence type="ECO:0000259" key="15">
    <source>
        <dbReference type="PROSITE" id="PS50262"/>
    </source>
</evidence>
<dbReference type="PRINTS" id="PR00237">
    <property type="entry name" value="GPCRRHODOPSN"/>
</dbReference>
<gene>
    <name evidence="16" type="primary">LHCGR_0</name>
    <name evidence="14" type="synonym">LHCGR</name>
    <name evidence="16" type="ORF">N1851_030546</name>
</gene>
<keyword evidence="10" id="KW-1015">Disulfide bond</keyword>
<evidence type="ECO:0000313" key="16">
    <source>
        <dbReference type="EMBL" id="KAK0133921.1"/>
    </source>
</evidence>
<sequence>MRRNLRDCGAVSKVTVTKVTVTKYGNKKDMRTVRIPALGILTFQGDLKQMIHRPFAAEHTNHSYDVLLLLFFELKKWPLFCLPHMERQSASCSAPAPILFSGGVTSLFPLRQPGSSPARMDGCAAALCYATASTIALKCTMRSTRISIMAATPAESLTINVCAHVPQTERHLKAPRSALARRRTGAELIAARGYLQYDPASLQTGGGRMAPQGSSRLLLAPLVLVLVQVLVLVLVPGSLAYSCPRICRCRADTFQCTRETQLGSRARPLSVNKLKLSHLSVEIVPSHAFRDINVTRIEISQSFSITKIQRHAFLSLHRLSEISLQNIVSLRAIEKGAFTDLPRLEYLSICNTGMIHFPDFTSVSSLMSNFMLEMADNTKIDSIPANSFKGIAEEYIFMKLFRNGFKEIQSHAFNGTKINSLILRNNEHLYKIHEGAFDGALGPMTLDVSSTALSSFPAKGLTQVRFLTAVSAYTLKVLPPLESFTELLEANLTYPSHCCAFHTWQRKQRENTMKNLTRLCDVSELDMEPTADGLDVIDYIAFHYHYLELDCLNSPFIQCTPKPDAFNPCEDLLGYTVLRFLTWVITVCAVTGNLAVLVVLLVSHQKLTISRFLICNLAFADLCMGLYLLLIAAMDSYSSHQYYNHATDWQTGAGCGIAGFLTVFASELSVYTLTVISLERWHTITNAMHLHKRLRLRHVSVIMAAGWVFSLLVALLPLVGVSNYRKVSICLPMDIETLGSQFYVMALLILNVVAFVVVCLCYVCLYLSIHNPELATHHSDTKIAKRMAVLIFTDFLCMAPISFFAISAALRMPLITVSHSKILLILFYPINSLCNPFLYTIFTRGFRKDVWLVLRRWGYCQTKPHPFRSHDQPVHSISANNKLSGTKPPSFNFYAYQIKMQGCLLNKGAT</sequence>
<dbReference type="GO" id="GO:0004964">
    <property type="term" value="F:luteinizing hormone receptor activity"/>
    <property type="evidence" value="ECO:0007669"/>
    <property type="project" value="InterPro"/>
</dbReference>
<evidence type="ECO:0000256" key="3">
    <source>
        <dbReference type="ARBA" id="ARBA00022475"/>
    </source>
</evidence>
<feature type="transmembrane region" description="Helical" evidence="14">
    <location>
        <begin position="699"/>
        <end position="722"/>
    </location>
</feature>
<dbReference type="SUPFAM" id="SSF52058">
    <property type="entry name" value="L domain-like"/>
    <property type="match status" value="1"/>
</dbReference>
<keyword evidence="7 14" id="KW-1133">Transmembrane helix</keyword>
<keyword evidence="4" id="KW-0433">Leucine-rich repeat</keyword>
<dbReference type="InterPro" id="IPR001611">
    <property type="entry name" value="Leu-rich_rpt"/>
</dbReference>
<evidence type="ECO:0000256" key="14">
    <source>
        <dbReference type="RuleBase" id="RU361222"/>
    </source>
</evidence>
<feature type="domain" description="G-protein coupled receptors family 1 profile" evidence="15">
    <location>
        <begin position="592"/>
        <end position="839"/>
    </location>
</feature>
<dbReference type="PRINTS" id="PR00373">
    <property type="entry name" value="GLYCHORMONER"/>
</dbReference>
<evidence type="ECO:0000256" key="10">
    <source>
        <dbReference type="ARBA" id="ARBA00023157"/>
    </source>
</evidence>
<protein>
    <recommendedName>
        <fullName evidence="2 14">Lutropin-choriogonadotropic hormone receptor</fullName>
    </recommendedName>
</protein>
<keyword evidence="3 14" id="KW-1003">Cell membrane</keyword>
<dbReference type="GO" id="GO:0005886">
    <property type="term" value="C:plasma membrane"/>
    <property type="evidence" value="ECO:0007669"/>
    <property type="project" value="UniProtKB-SubCell"/>
</dbReference>
<dbReference type="GO" id="GO:0008584">
    <property type="term" value="P:male gonad development"/>
    <property type="evidence" value="ECO:0007669"/>
    <property type="project" value="TreeGrafter"/>
</dbReference>
<keyword evidence="8 14" id="KW-0297">G-protein coupled receptor</keyword>
<feature type="transmembrane region" description="Helical" evidence="14">
    <location>
        <begin position="657"/>
        <end position="678"/>
    </location>
</feature>
<dbReference type="GO" id="GO:0022602">
    <property type="term" value="P:ovulation cycle process"/>
    <property type="evidence" value="ECO:0007669"/>
    <property type="project" value="TreeGrafter"/>
</dbReference>
<keyword evidence="5 14" id="KW-0812">Transmembrane</keyword>
<dbReference type="InterPro" id="IPR032675">
    <property type="entry name" value="LRR_dom_sf"/>
</dbReference>
<feature type="transmembrane region" description="Helical" evidence="14">
    <location>
        <begin position="788"/>
        <end position="810"/>
    </location>
</feature>
<feature type="transmembrane region" description="Helical" evidence="14">
    <location>
        <begin position="217"/>
        <end position="241"/>
    </location>
</feature>
<evidence type="ECO:0000256" key="2">
    <source>
        <dbReference type="ARBA" id="ARBA00022266"/>
    </source>
</evidence>
<dbReference type="GO" id="GO:0001541">
    <property type="term" value="P:ovarian follicle development"/>
    <property type="evidence" value="ECO:0007669"/>
    <property type="project" value="TreeGrafter"/>
</dbReference>
<feature type="transmembrane region" description="Helical" evidence="14">
    <location>
        <begin position="742"/>
        <end position="767"/>
    </location>
</feature>
<reference evidence="16" key="1">
    <citation type="journal article" date="2023" name="Front. Mar. Sci.">
        <title>A new Merluccius polli reference genome to investigate the effects of global change in West African waters.</title>
        <authorList>
            <person name="Mateo J.L."/>
            <person name="Blanco-Fernandez C."/>
            <person name="Garcia-Vazquez E."/>
            <person name="Machado-Schiaffino G."/>
        </authorList>
    </citation>
    <scope>NUCLEOTIDE SEQUENCE</scope>
    <source>
        <strain evidence="16">C29</strain>
        <tissue evidence="16">Fin</tissue>
    </source>
</reference>
<accession>A0AA47NPX4</accession>
<evidence type="ECO:0000256" key="4">
    <source>
        <dbReference type="ARBA" id="ARBA00022614"/>
    </source>
</evidence>
<dbReference type="PROSITE" id="PS00237">
    <property type="entry name" value="G_PROTEIN_RECEP_F1_1"/>
    <property type="match status" value="1"/>
</dbReference>
<evidence type="ECO:0000256" key="13">
    <source>
        <dbReference type="ARBA" id="ARBA00046260"/>
    </source>
</evidence>
<keyword evidence="11 14" id="KW-0675">Receptor</keyword>
<dbReference type="GO" id="GO:0009755">
    <property type="term" value="P:hormone-mediated signaling pathway"/>
    <property type="evidence" value="ECO:0007669"/>
    <property type="project" value="TreeGrafter"/>
</dbReference>
<evidence type="ECO:0000256" key="12">
    <source>
        <dbReference type="ARBA" id="ARBA00023224"/>
    </source>
</evidence>
<dbReference type="InterPro" id="IPR026906">
    <property type="entry name" value="LRR_5"/>
</dbReference>
<dbReference type="Proteomes" id="UP001174136">
    <property type="component" value="Unassembled WGS sequence"/>
</dbReference>
<dbReference type="FunFam" id="1.20.1070.10:FF:000181">
    <property type="entry name" value="Thyrotropin receptor"/>
    <property type="match status" value="1"/>
</dbReference>
<feature type="transmembrane region" description="Helical" evidence="14">
    <location>
        <begin position="580"/>
        <end position="602"/>
    </location>
</feature>
<evidence type="ECO:0000256" key="7">
    <source>
        <dbReference type="ARBA" id="ARBA00022989"/>
    </source>
</evidence>
<evidence type="ECO:0000256" key="6">
    <source>
        <dbReference type="ARBA" id="ARBA00022737"/>
    </source>
</evidence>
<keyword evidence="17" id="KW-1185">Reference proteome</keyword>
<dbReference type="SUPFAM" id="SSF81321">
    <property type="entry name" value="Family A G protein-coupled receptor-like"/>
    <property type="match status" value="1"/>
</dbReference>
<dbReference type="GO" id="GO:0008528">
    <property type="term" value="F:G protein-coupled peptide receptor activity"/>
    <property type="evidence" value="ECO:0007669"/>
    <property type="project" value="TreeGrafter"/>
</dbReference>
<dbReference type="GO" id="GO:0007189">
    <property type="term" value="P:adenylate cyclase-activating G protein-coupled receptor signaling pathway"/>
    <property type="evidence" value="ECO:0007669"/>
    <property type="project" value="TreeGrafter"/>
</dbReference>
<keyword evidence="9 14" id="KW-0472">Membrane</keyword>
<feature type="transmembrane region" description="Helical" evidence="14">
    <location>
        <begin position="614"/>
        <end position="637"/>
    </location>
</feature>
<dbReference type="InterPro" id="IPR002131">
    <property type="entry name" value="Gphrmn_rcpt_fam"/>
</dbReference>
<keyword evidence="12 14" id="KW-0807">Transducer</keyword>
<dbReference type="GO" id="GO:0007200">
    <property type="term" value="P:phospholipase C-activating G protein-coupled receptor signaling pathway"/>
    <property type="evidence" value="ECO:0007669"/>
    <property type="project" value="TreeGrafter"/>
</dbReference>
<dbReference type="CDD" id="cd15136">
    <property type="entry name" value="7tmA_Glyco_hormone_R"/>
    <property type="match status" value="1"/>
</dbReference>
<dbReference type="PRINTS" id="PR01144">
    <property type="entry name" value="LSHRECEPTOR"/>
</dbReference>
<dbReference type="Pfam" id="PF13306">
    <property type="entry name" value="LRR_5"/>
    <property type="match status" value="1"/>
</dbReference>
<dbReference type="Gene3D" id="3.80.10.10">
    <property type="entry name" value="Ribonuclease Inhibitor"/>
    <property type="match status" value="1"/>
</dbReference>
<dbReference type="InterPro" id="IPR002273">
    <property type="entry name" value="LSH_rcpt"/>
</dbReference>
<evidence type="ECO:0000313" key="17">
    <source>
        <dbReference type="Proteomes" id="UP001174136"/>
    </source>
</evidence>
<dbReference type="Pfam" id="PF00001">
    <property type="entry name" value="7tm_1"/>
    <property type="match status" value="1"/>
</dbReference>
<comment type="caution">
    <text evidence="16">The sequence shown here is derived from an EMBL/GenBank/DDBJ whole genome shotgun (WGS) entry which is preliminary data.</text>
</comment>
<dbReference type="PROSITE" id="PS50262">
    <property type="entry name" value="G_PROTEIN_RECEP_F1_2"/>
    <property type="match status" value="1"/>
</dbReference>
<evidence type="ECO:0000256" key="5">
    <source>
        <dbReference type="ARBA" id="ARBA00022692"/>
    </source>
</evidence>
<feature type="transmembrane region" description="Helical" evidence="14">
    <location>
        <begin position="822"/>
        <end position="842"/>
    </location>
</feature>
<comment type="function">
    <text evidence="13 14">Receptor for lutropin-choriogonadotropic hormone. The activity of this receptor is mediated by G proteins which activate adenylate cyclase.</text>
</comment>
<organism evidence="16 17">
    <name type="scientific">Merluccius polli</name>
    <name type="common">Benguela hake</name>
    <name type="synonym">Merluccius cadenati</name>
    <dbReference type="NCBI Taxonomy" id="89951"/>
    <lineage>
        <taxon>Eukaryota</taxon>
        <taxon>Metazoa</taxon>
        <taxon>Chordata</taxon>
        <taxon>Craniata</taxon>
        <taxon>Vertebrata</taxon>
        <taxon>Euteleostomi</taxon>
        <taxon>Actinopterygii</taxon>
        <taxon>Neopterygii</taxon>
        <taxon>Teleostei</taxon>
        <taxon>Neoteleostei</taxon>
        <taxon>Acanthomorphata</taxon>
        <taxon>Zeiogadaria</taxon>
        <taxon>Gadariae</taxon>
        <taxon>Gadiformes</taxon>
        <taxon>Gadoidei</taxon>
        <taxon>Merlucciidae</taxon>
        <taxon>Merluccius</taxon>
    </lineage>
</organism>
<dbReference type="Pfam" id="PF13855">
    <property type="entry name" value="LRR_8"/>
    <property type="match status" value="1"/>
</dbReference>
<evidence type="ECO:0000256" key="8">
    <source>
        <dbReference type="ARBA" id="ARBA00023040"/>
    </source>
</evidence>
<comment type="similarity">
    <text evidence="14">Belongs to the G-protein coupled receptor 1 family. FSH/LSH/TSH subfamily.</text>
</comment>
<keyword evidence="6" id="KW-0677">Repeat</keyword>
<dbReference type="PANTHER" id="PTHR24372">
    <property type="entry name" value="GLYCOPROTEIN HORMONE RECEPTOR"/>
    <property type="match status" value="1"/>
</dbReference>
<dbReference type="AlphaFoldDB" id="A0AA47NPX4"/>
<evidence type="ECO:0000256" key="11">
    <source>
        <dbReference type="ARBA" id="ARBA00023170"/>
    </source>
</evidence>
<dbReference type="EMBL" id="JAOPHQ010005781">
    <property type="protein sequence ID" value="KAK0133921.1"/>
    <property type="molecule type" value="Genomic_DNA"/>
</dbReference>
<dbReference type="InterPro" id="IPR017452">
    <property type="entry name" value="GPCR_Rhodpsn_7TM"/>
</dbReference>